<comment type="function">
    <text evidence="6">Cleaves the GlcNAc-Asn bond which joins oligosaccharides to the peptide of asparagine-linked glycoproteins.</text>
</comment>
<dbReference type="GO" id="GO:0008233">
    <property type="term" value="F:peptidase activity"/>
    <property type="evidence" value="ECO:0007669"/>
    <property type="project" value="UniProtKB-KW"/>
</dbReference>
<comment type="similarity">
    <text evidence="1">Belongs to the Ntn-hydrolase family.</text>
</comment>
<feature type="site" description="Cleavage; by autolysis" evidence="13">
    <location>
        <begin position="122"/>
        <end position="123"/>
    </location>
</feature>
<keyword evidence="16" id="KW-1185">Reference proteome</keyword>
<name>A0AAV4EYK9_9GAST</name>
<evidence type="ECO:0000256" key="3">
    <source>
        <dbReference type="ARBA" id="ARBA00022801"/>
    </source>
</evidence>
<dbReference type="GO" id="GO:0006508">
    <property type="term" value="P:proteolysis"/>
    <property type="evidence" value="ECO:0007669"/>
    <property type="project" value="UniProtKB-KW"/>
</dbReference>
<evidence type="ECO:0000256" key="11">
    <source>
        <dbReference type="PIRSR" id="PIRSR600246-1"/>
    </source>
</evidence>
<dbReference type="EMBL" id="BMAT01007493">
    <property type="protein sequence ID" value="GFR65635.1"/>
    <property type="molecule type" value="Genomic_DNA"/>
</dbReference>
<dbReference type="GO" id="GO:0005764">
    <property type="term" value="C:lysosome"/>
    <property type="evidence" value="ECO:0007669"/>
    <property type="project" value="TreeGrafter"/>
</dbReference>
<proteinExistence type="inferred from homology"/>
<evidence type="ECO:0000256" key="14">
    <source>
        <dbReference type="SAM" id="MobiDB-lite"/>
    </source>
</evidence>
<evidence type="ECO:0000256" key="6">
    <source>
        <dbReference type="ARBA" id="ARBA00053295"/>
    </source>
</evidence>
<keyword evidence="4" id="KW-0068">Autocatalytic cleavage</keyword>
<dbReference type="FunFam" id="3.60.20.30:FF:000003">
    <property type="entry name" value="N(4)-(Beta-N-acetylglucosaminyl)-L-asparaginase isoform X1"/>
    <property type="match status" value="1"/>
</dbReference>
<evidence type="ECO:0000256" key="12">
    <source>
        <dbReference type="PIRSR" id="PIRSR600246-2"/>
    </source>
</evidence>
<evidence type="ECO:0000256" key="5">
    <source>
        <dbReference type="ARBA" id="ARBA00050421"/>
    </source>
</evidence>
<protein>
    <recommendedName>
        <fullName evidence="7">N(4)-(beta-N-acetylglucosaminyl)-L-asparaginase</fullName>
        <ecNumber evidence="7">3.5.1.26</ecNumber>
    </recommendedName>
    <alternativeName>
        <fullName evidence="9">Aspartylglucosaminidase</fullName>
    </alternativeName>
    <alternativeName>
        <fullName evidence="8">Glycosylasparaginase</fullName>
    </alternativeName>
    <alternativeName>
        <fullName evidence="10">N4-(N-acetyl-beta-glucosaminyl)-L-asparagine amidase</fullName>
    </alternativeName>
</protein>
<accession>A0AAV4EYK9</accession>
<evidence type="ECO:0000256" key="7">
    <source>
        <dbReference type="ARBA" id="ARBA00066729"/>
    </source>
</evidence>
<evidence type="ECO:0000313" key="16">
    <source>
        <dbReference type="Proteomes" id="UP000762676"/>
    </source>
</evidence>
<dbReference type="CDD" id="cd04513">
    <property type="entry name" value="Glycosylasparaginase"/>
    <property type="match status" value="1"/>
</dbReference>
<dbReference type="EC" id="3.5.1.26" evidence="7"/>
<dbReference type="InterPro" id="IPR029055">
    <property type="entry name" value="Ntn_hydrolases_N"/>
</dbReference>
<gene>
    <name evidence="15" type="ORF">ElyMa_003664500</name>
</gene>
<feature type="binding site" evidence="12">
    <location>
        <begin position="174"/>
        <end position="177"/>
    </location>
    <ligand>
        <name>substrate</name>
    </ligand>
</feature>
<dbReference type="PANTHER" id="PTHR10188">
    <property type="entry name" value="L-ASPARAGINASE"/>
    <property type="match status" value="1"/>
</dbReference>
<dbReference type="Gene3D" id="3.60.20.30">
    <property type="entry name" value="(Glycosyl)asparaginase"/>
    <property type="match status" value="1"/>
</dbReference>
<dbReference type="Pfam" id="PF01112">
    <property type="entry name" value="Asparaginase_2"/>
    <property type="match status" value="1"/>
</dbReference>
<reference evidence="15 16" key="1">
    <citation type="journal article" date="2021" name="Elife">
        <title>Chloroplast acquisition without the gene transfer in kleptoplastic sea slugs, Plakobranchus ocellatus.</title>
        <authorList>
            <person name="Maeda T."/>
            <person name="Takahashi S."/>
            <person name="Yoshida T."/>
            <person name="Shimamura S."/>
            <person name="Takaki Y."/>
            <person name="Nagai Y."/>
            <person name="Toyoda A."/>
            <person name="Suzuki Y."/>
            <person name="Arimoto A."/>
            <person name="Ishii H."/>
            <person name="Satoh N."/>
            <person name="Nishiyama T."/>
            <person name="Hasebe M."/>
            <person name="Maruyama T."/>
            <person name="Minagawa J."/>
            <person name="Obokata J."/>
            <person name="Shigenobu S."/>
        </authorList>
    </citation>
    <scope>NUCLEOTIDE SEQUENCE [LARGE SCALE GENOMIC DNA]</scope>
</reference>
<keyword evidence="3" id="KW-0378">Hydrolase</keyword>
<evidence type="ECO:0000256" key="10">
    <source>
        <dbReference type="ARBA" id="ARBA00080645"/>
    </source>
</evidence>
<feature type="region of interest" description="Disordered" evidence="14">
    <location>
        <begin position="65"/>
        <end position="97"/>
    </location>
</feature>
<evidence type="ECO:0000256" key="13">
    <source>
        <dbReference type="PIRSR" id="PIRSR600246-3"/>
    </source>
</evidence>
<dbReference type="Proteomes" id="UP000762676">
    <property type="component" value="Unassembled WGS sequence"/>
</dbReference>
<dbReference type="GO" id="GO:0003948">
    <property type="term" value="F:N4-(beta-N-acetylglucosaminyl)-L-asparaginase activity"/>
    <property type="evidence" value="ECO:0007669"/>
    <property type="project" value="UniProtKB-EC"/>
</dbReference>
<dbReference type="PANTHER" id="PTHR10188:SF6">
    <property type="entry name" value="N(4)-(BETA-N-ACETYLGLUCOSAMINYL)-L-ASPARAGINASE"/>
    <property type="match status" value="1"/>
</dbReference>
<evidence type="ECO:0000256" key="1">
    <source>
        <dbReference type="ARBA" id="ARBA00010872"/>
    </source>
</evidence>
<sequence length="261" mass="27958">MIMDGGTFAVGAVGSLREVKNAIGVARAVMTYTDHTLLVGDLATEFAVEMGFKRESLSTNRSRQMHSSWKNHNCQPNFRKNVVPDPKKSCGPYTPNKVDQLLKKKNRNEDRTSKAISPKNHDTIGMVVIDSTGEIWAGTSTNGANNKIPGRVGDSPVMGAGAYASNHGGGAAATGDGDIMMRFLPSYRAVLEMEKGAPPDTAAKIAMKQIARHYPDFSGALVAVNPSGEHGAYCYGFSEFSYSVASTVSHSAYVVKVPCHK</sequence>
<evidence type="ECO:0000256" key="9">
    <source>
        <dbReference type="ARBA" id="ARBA00079301"/>
    </source>
</evidence>
<feature type="active site" description="Nucleophile" evidence="11">
    <location>
        <position position="123"/>
    </location>
</feature>
<feature type="binding site" evidence="12">
    <location>
        <begin position="151"/>
        <end position="154"/>
    </location>
    <ligand>
        <name>substrate</name>
    </ligand>
</feature>
<dbReference type="InterPro" id="IPR000246">
    <property type="entry name" value="Peptidase_T2"/>
</dbReference>
<comment type="caution">
    <text evidence="15">The sequence shown here is derived from an EMBL/GenBank/DDBJ whole genome shotgun (WGS) entry which is preliminary data.</text>
</comment>
<evidence type="ECO:0000313" key="15">
    <source>
        <dbReference type="EMBL" id="GFR65635.1"/>
    </source>
</evidence>
<comment type="catalytic activity">
    <reaction evidence="5">
        <text>N(4)-(beta-N-acetyl-D-glucosaminyl)-L-asparagine + H2O = N-acetyl-beta-D-glucosaminylamine + L-aspartate + H(+)</text>
        <dbReference type="Rhea" id="RHEA:11544"/>
        <dbReference type="ChEBI" id="CHEBI:15377"/>
        <dbReference type="ChEBI" id="CHEBI:15378"/>
        <dbReference type="ChEBI" id="CHEBI:15947"/>
        <dbReference type="ChEBI" id="CHEBI:29991"/>
        <dbReference type="ChEBI" id="CHEBI:58080"/>
        <dbReference type="EC" id="3.5.1.26"/>
    </reaction>
</comment>
<dbReference type="AlphaFoldDB" id="A0AAV4EYK9"/>
<keyword evidence="2" id="KW-0645">Protease</keyword>
<organism evidence="15 16">
    <name type="scientific">Elysia marginata</name>
    <dbReference type="NCBI Taxonomy" id="1093978"/>
    <lineage>
        <taxon>Eukaryota</taxon>
        <taxon>Metazoa</taxon>
        <taxon>Spiralia</taxon>
        <taxon>Lophotrochozoa</taxon>
        <taxon>Mollusca</taxon>
        <taxon>Gastropoda</taxon>
        <taxon>Heterobranchia</taxon>
        <taxon>Euthyneura</taxon>
        <taxon>Panpulmonata</taxon>
        <taxon>Sacoglossa</taxon>
        <taxon>Placobranchoidea</taxon>
        <taxon>Plakobranchidae</taxon>
        <taxon>Elysia</taxon>
    </lineage>
</organism>
<evidence type="ECO:0000256" key="4">
    <source>
        <dbReference type="ARBA" id="ARBA00022813"/>
    </source>
</evidence>
<feature type="compositionally biased region" description="Polar residues" evidence="14">
    <location>
        <begin position="65"/>
        <end position="78"/>
    </location>
</feature>
<evidence type="ECO:0000256" key="2">
    <source>
        <dbReference type="ARBA" id="ARBA00022670"/>
    </source>
</evidence>
<dbReference type="SUPFAM" id="SSF56235">
    <property type="entry name" value="N-terminal nucleophile aminohydrolases (Ntn hydrolases)"/>
    <property type="match status" value="1"/>
</dbReference>
<evidence type="ECO:0000256" key="8">
    <source>
        <dbReference type="ARBA" id="ARBA00078726"/>
    </source>
</evidence>